<dbReference type="InterPro" id="IPR002797">
    <property type="entry name" value="Polysacc_synth"/>
</dbReference>
<protein>
    <submittedName>
        <fullName evidence="6">Oligosaccharide repeat unit transporter</fullName>
    </submittedName>
</protein>
<reference evidence="6 7" key="1">
    <citation type="journal article" date="2013" name="PLoS ONE">
        <title>Lactobacillus paracasei comparative genomics: towards species pan-genome definition and exploitation of diversity.</title>
        <authorList>
            <person name="Smokvina T."/>
            <person name="Wels M."/>
            <person name="Polka J."/>
            <person name="Chervaux C."/>
            <person name="Brisse S."/>
            <person name="Boekhorst J."/>
            <person name="van Hylckama Vlieg J.E."/>
            <person name="Siezen R.J."/>
        </authorList>
    </citation>
    <scope>NUCLEOTIDE SEQUENCE [LARGE SCALE GENOMIC DNA]</scope>
    <source>
        <strain evidence="6 7">Lpp49</strain>
    </source>
</reference>
<evidence type="ECO:0000313" key="7">
    <source>
        <dbReference type="Proteomes" id="UP000014310"/>
    </source>
</evidence>
<organism evidence="6 7">
    <name type="scientific">Lacticaseibacillus paracasei subsp. paracasei Lpp49</name>
    <dbReference type="NCBI Taxonomy" id="1256213"/>
    <lineage>
        <taxon>Bacteria</taxon>
        <taxon>Bacillati</taxon>
        <taxon>Bacillota</taxon>
        <taxon>Bacilli</taxon>
        <taxon>Lactobacillales</taxon>
        <taxon>Lactobacillaceae</taxon>
        <taxon>Lacticaseibacillus</taxon>
    </lineage>
</organism>
<dbReference type="PANTHER" id="PTHR43424">
    <property type="entry name" value="LOCUS PUTATIVE PROTEIN 1-RELATED"/>
    <property type="match status" value="1"/>
</dbReference>
<gene>
    <name evidence="6" type="ORF">Lpp49_06187</name>
</gene>
<feature type="transmembrane region" description="Helical" evidence="5">
    <location>
        <begin position="110"/>
        <end position="128"/>
    </location>
</feature>
<evidence type="ECO:0000256" key="4">
    <source>
        <dbReference type="ARBA" id="ARBA00023136"/>
    </source>
</evidence>
<proteinExistence type="predicted"/>
<feature type="transmembrane region" description="Helical" evidence="5">
    <location>
        <begin position="7"/>
        <end position="29"/>
    </location>
</feature>
<evidence type="ECO:0000256" key="5">
    <source>
        <dbReference type="SAM" id="Phobius"/>
    </source>
</evidence>
<dbReference type="RefSeq" id="WP_016382601.1">
    <property type="nucleotide sequence ID" value="NZ_ANKJ01000011.1"/>
</dbReference>
<keyword evidence="4 5" id="KW-0472">Membrane</keyword>
<dbReference type="GO" id="GO:0016020">
    <property type="term" value="C:membrane"/>
    <property type="evidence" value="ECO:0007669"/>
    <property type="project" value="UniProtKB-SubCell"/>
</dbReference>
<dbReference type="PANTHER" id="PTHR43424:SF1">
    <property type="entry name" value="LOCUS PUTATIVE PROTEIN 1-RELATED"/>
    <property type="match status" value="1"/>
</dbReference>
<feature type="transmembrane region" description="Helical" evidence="5">
    <location>
        <begin position="140"/>
        <end position="159"/>
    </location>
</feature>
<feature type="transmembrane region" description="Helical" evidence="5">
    <location>
        <begin position="357"/>
        <end position="375"/>
    </location>
</feature>
<dbReference type="AlphaFoldDB" id="A0ABC9TCW5"/>
<keyword evidence="3 5" id="KW-1133">Transmembrane helix</keyword>
<comment type="caution">
    <text evidence="6">The sequence shown here is derived from an EMBL/GenBank/DDBJ whole genome shotgun (WGS) entry which is preliminary data.</text>
</comment>
<evidence type="ECO:0000313" key="6">
    <source>
        <dbReference type="EMBL" id="EPC91340.1"/>
    </source>
</evidence>
<dbReference type="EMBL" id="ANKJ01000011">
    <property type="protein sequence ID" value="EPC91340.1"/>
    <property type="molecule type" value="Genomic_DNA"/>
</dbReference>
<name>A0ABC9TCW5_LACPA</name>
<feature type="transmembrane region" description="Helical" evidence="5">
    <location>
        <begin position="207"/>
        <end position="224"/>
    </location>
</feature>
<feature type="transmembrane region" description="Helical" evidence="5">
    <location>
        <begin position="288"/>
        <end position="312"/>
    </location>
</feature>
<dbReference type="CDD" id="cd13128">
    <property type="entry name" value="MATE_Wzx_like"/>
    <property type="match status" value="1"/>
</dbReference>
<keyword evidence="2 5" id="KW-0812">Transmembrane</keyword>
<feature type="transmembrane region" description="Helical" evidence="5">
    <location>
        <begin position="324"/>
        <end position="345"/>
    </location>
</feature>
<sequence length="479" mass="53504">MKVIKNFFWNAGYQVFVLIVPLVTVPYINRVLGPTGVGINAFTNSIVQYFILFGSLGINLYGNRGTAYRRDDRKALTTYFWEVTILRFVTIGIAVLAYLMFIFAVDEYRVFYLAQGVMLLGTAFDISWFFQGLENFRVTVVRNVLVRIASLILIFLLVHKADDTALYILIMSGSQMLGNLTFWPSLRANLTHFPKLSSLNIWQHIKPAFLLLIPQLAIQIYVQLNKTMLGILQGVTASGFYESSDKIIKMLLALVTATGTVLLPHVAHYFAQGDHDAVKRSLETSMHVILVIAFPLAFGIAAVSTTFTYYFFSTKFMPVAPLMAAEAIVVIPISIASAIGVQYLLPTNQVKSYTVSVILGSIVNIVVNMPLILWLGTMGAVIGTILSESVVTIYQVYAIKNQLDLRGLFSESWKYCLSAVVMFGVVKGLEIAWSTSLIGLVVEVLIGMVVYFVVLLGLRPHIIIGYVRPYVDQMRRRLR</sequence>
<feature type="transmembrane region" description="Helical" evidence="5">
    <location>
        <begin position="165"/>
        <end position="186"/>
    </location>
</feature>
<evidence type="ECO:0000256" key="1">
    <source>
        <dbReference type="ARBA" id="ARBA00004141"/>
    </source>
</evidence>
<dbReference type="InterPro" id="IPR052556">
    <property type="entry name" value="PolySynth_Transporter"/>
</dbReference>
<feature type="transmembrane region" description="Helical" evidence="5">
    <location>
        <begin position="83"/>
        <end position="104"/>
    </location>
</feature>
<evidence type="ECO:0000256" key="3">
    <source>
        <dbReference type="ARBA" id="ARBA00022989"/>
    </source>
</evidence>
<accession>A0ABC9TCW5</accession>
<comment type="subcellular location">
    <subcellularLocation>
        <location evidence="1">Membrane</location>
        <topology evidence="1">Multi-pass membrane protein</topology>
    </subcellularLocation>
</comment>
<feature type="transmembrane region" description="Helical" evidence="5">
    <location>
        <begin position="41"/>
        <end position="62"/>
    </location>
</feature>
<dbReference type="Pfam" id="PF01943">
    <property type="entry name" value="Polysacc_synt"/>
    <property type="match status" value="1"/>
</dbReference>
<dbReference type="Proteomes" id="UP000014310">
    <property type="component" value="Unassembled WGS sequence"/>
</dbReference>
<feature type="transmembrane region" description="Helical" evidence="5">
    <location>
        <begin position="437"/>
        <end position="458"/>
    </location>
</feature>
<feature type="transmembrane region" description="Helical" evidence="5">
    <location>
        <begin position="247"/>
        <end position="267"/>
    </location>
</feature>
<evidence type="ECO:0000256" key="2">
    <source>
        <dbReference type="ARBA" id="ARBA00022692"/>
    </source>
</evidence>